<reference evidence="2 3" key="1">
    <citation type="submission" date="2016-11" db="EMBL/GenBank/DDBJ databases">
        <title>Complete genome sequence of Streptomyces niveus SCSIO 3406.</title>
        <authorList>
            <person name="Zhu Q."/>
            <person name="Cheng W."/>
            <person name="Song Y."/>
            <person name="Li Q."/>
            <person name="Ju J."/>
        </authorList>
    </citation>
    <scope>NUCLEOTIDE SEQUENCE [LARGE SCALE GENOMIC DNA]</scope>
    <source>
        <strain evidence="2 3">SCSIO 3406</strain>
    </source>
</reference>
<keyword evidence="2" id="KW-0378">Hydrolase</keyword>
<dbReference type="OrthoDB" id="4540226at2"/>
<sequence>MGKETRTKVLVHGLPETSAVWEPLLEELEKLGHRDVVRLSPPAFGAPRPDGFSATVEGYRDWLVGELSAFGAPVDLVGHDFGGVHAVNVAISRPDLLHSWISDVAGVFEPDYVWHPYAQIMMTPGEGERAIGELVGAELPDRVAINVQGGIPEPAAGKVAAGQTVEMGKAVLSLYRSARQPALADRGRDLAAAAARPGLVLIATEDHAVGSLEQRRRAAERAGARSATLTGLGHWWMLEDPALGAKVLAEFWEGLPA</sequence>
<protein>
    <submittedName>
        <fullName evidence="2">Alpha/beta hydrolase</fullName>
    </submittedName>
</protein>
<dbReference type="InterPro" id="IPR000073">
    <property type="entry name" value="AB_hydrolase_1"/>
</dbReference>
<name>A0A1U9QL23_STRNV</name>
<feature type="domain" description="AB hydrolase-1" evidence="1">
    <location>
        <begin position="9"/>
        <end position="242"/>
    </location>
</feature>
<proteinExistence type="predicted"/>
<dbReference type="RefSeq" id="WP_078073448.1">
    <property type="nucleotide sequence ID" value="NZ_CP018047.1"/>
</dbReference>
<gene>
    <name evidence="2" type="ORF">BBN63_00535</name>
</gene>
<dbReference type="Pfam" id="PF12697">
    <property type="entry name" value="Abhydrolase_6"/>
    <property type="match status" value="1"/>
</dbReference>
<dbReference type="KEGG" id="snw:BBN63_00535"/>
<evidence type="ECO:0000313" key="2">
    <source>
        <dbReference type="EMBL" id="AQU64976.1"/>
    </source>
</evidence>
<dbReference type="PANTHER" id="PTHR43194">
    <property type="entry name" value="HYDROLASE ALPHA/BETA FOLD FAMILY"/>
    <property type="match status" value="1"/>
</dbReference>
<evidence type="ECO:0000259" key="1">
    <source>
        <dbReference type="Pfam" id="PF12697"/>
    </source>
</evidence>
<dbReference type="EMBL" id="CP018047">
    <property type="protein sequence ID" value="AQU64976.1"/>
    <property type="molecule type" value="Genomic_DNA"/>
</dbReference>
<evidence type="ECO:0000313" key="3">
    <source>
        <dbReference type="Proteomes" id="UP000189677"/>
    </source>
</evidence>
<dbReference type="InterPro" id="IPR050228">
    <property type="entry name" value="Carboxylesterase_BioH"/>
</dbReference>
<dbReference type="PANTHER" id="PTHR43194:SF5">
    <property type="entry name" value="PIMELOYL-[ACYL-CARRIER PROTEIN] METHYL ESTER ESTERASE"/>
    <property type="match status" value="1"/>
</dbReference>
<dbReference type="GO" id="GO:0016787">
    <property type="term" value="F:hydrolase activity"/>
    <property type="evidence" value="ECO:0007669"/>
    <property type="project" value="UniProtKB-KW"/>
</dbReference>
<dbReference type="Proteomes" id="UP000189677">
    <property type="component" value="Chromosome"/>
</dbReference>
<organism evidence="2 3">
    <name type="scientific">Streptomyces niveus</name>
    <name type="common">Streptomyces spheroides</name>
    <dbReference type="NCBI Taxonomy" id="193462"/>
    <lineage>
        <taxon>Bacteria</taxon>
        <taxon>Bacillati</taxon>
        <taxon>Actinomycetota</taxon>
        <taxon>Actinomycetes</taxon>
        <taxon>Kitasatosporales</taxon>
        <taxon>Streptomycetaceae</taxon>
        <taxon>Streptomyces</taxon>
    </lineage>
</organism>
<dbReference type="SUPFAM" id="SSF53474">
    <property type="entry name" value="alpha/beta-Hydrolases"/>
    <property type="match status" value="1"/>
</dbReference>
<keyword evidence="3" id="KW-1185">Reference proteome</keyword>
<dbReference type="AlphaFoldDB" id="A0A1U9QL23"/>
<dbReference type="InterPro" id="IPR029058">
    <property type="entry name" value="AB_hydrolase_fold"/>
</dbReference>
<accession>A0A1U9QL23</accession>
<dbReference type="Gene3D" id="3.40.50.1820">
    <property type="entry name" value="alpha/beta hydrolase"/>
    <property type="match status" value="1"/>
</dbReference>